<evidence type="ECO:0000256" key="5">
    <source>
        <dbReference type="ARBA" id="ARBA00022741"/>
    </source>
</evidence>
<proteinExistence type="inferred from homology"/>
<feature type="compositionally biased region" description="Low complexity" evidence="9">
    <location>
        <begin position="1435"/>
        <end position="1452"/>
    </location>
</feature>
<feature type="region of interest" description="Disordered" evidence="9">
    <location>
        <begin position="1"/>
        <end position="52"/>
    </location>
</feature>
<dbReference type="InterPro" id="IPR036640">
    <property type="entry name" value="ABC1_TM_sf"/>
</dbReference>
<dbReference type="Pfam" id="PF00664">
    <property type="entry name" value="ABC_membrane"/>
    <property type="match status" value="2"/>
</dbReference>
<dbReference type="Gene3D" id="1.20.1560.10">
    <property type="entry name" value="ABC transporter type 1, transmembrane domain"/>
    <property type="match status" value="2"/>
</dbReference>
<feature type="transmembrane region" description="Helical" evidence="10">
    <location>
        <begin position="362"/>
        <end position="385"/>
    </location>
</feature>
<keyword evidence="4 10" id="KW-0812">Transmembrane</keyword>
<feature type="domain" description="ABC transporter" evidence="11">
    <location>
        <begin position="505"/>
        <end position="802"/>
    </location>
</feature>
<feature type="region of interest" description="Disordered" evidence="9">
    <location>
        <begin position="1727"/>
        <end position="1760"/>
    </location>
</feature>
<evidence type="ECO:0000256" key="6">
    <source>
        <dbReference type="ARBA" id="ARBA00022840"/>
    </source>
</evidence>
<comment type="caution">
    <text evidence="13">The sequence shown here is derived from an EMBL/GenBank/DDBJ whole genome shotgun (WGS) entry which is preliminary data.</text>
</comment>
<comment type="subcellular location">
    <subcellularLocation>
        <location evidence="1">Membrane</location>
        <topology evidence="1">Multi-pass membrane protein</topology>
    </subcellularLocation>
</comment>
<dbReference type="EMBL" id="VLTM01000025">
    <property type="protein sequence ID" value="KAA0162823.1"/>
    <property type="molecule type" value="Genomic_DNA"/>
</dbReference>
<dbReference type="SMART" id="SM00382">
    <property type="entry name" value="AAA"/>
    <property type="match status" value="2"/>
</dbReference>
<dbReference type="GO" id="GO:0090374">
    <property type="term" value="P:oligopeptide export from mitochondrion"/>
    <property type="evidence" value="ECO:0007669"/>
    <property type="project" value="TreeGrafter"/>
</dbReference>
<evidence type="ECO:0000256" key="4">
    <source>
        <dbReference type="ARBA" id="ARBA00022692"/>
    </source>
</evidence>
<feature type="transmembrane region" description="Helical" evidence="10">
    <location>
        <begin position="184"/>
        <end position="207"/>
    </location>
</feature>
<dbReference type="GO" id="GO:0005524">
    <property type="term" value="F:ATP binding"/>
    <property type="evidence" value="ECO:0007669"/>
    <property type="project" value="UniProtKB-KW"/>
</dbReference>
<dbReference type="SUPFAM" id="SSF52540">
    <property type="entry name" value="P-loop containing nucleoside triphosphate hydrolases"/>
    <property type="match status" value="2"/>
</dbReference>
<evidence type="ECO:0000256" key="9">
    <source>
        <dbReference type="SAM" id="MobiDB-lite"/>
    </source>
</evidence>
<feature type="domain" description="ABC transmembrane type-1" evidence="12">
    <location>
        <begin position="140"/>
        <end position="445"/>
    </location>
</feature>
<dbReference type="Proteomes" id="UP000325113">
    <property type="component" value="Unassembled WGS sequence"/>
</dbReference>
<feature type="domain" description="ABC transmembrane type-1" evidence="12">
    <location>
        <begin position="1094"/>
        <end position="1380"/>
    </location>
</feature>
<evidence type="ECO:0000256" key="1">
    <source>
        <dbReference type="ARBA" id="ARBA00004141"/>
    </source>
</evidence>
<keyword evidence="6" id="KW-0067">ATP-binding</keyword>
<protein>
    <recommendedName>
        <fullName evidence="17">Bile salt export pump</fullName>
    </recommendedName>
</protein>
<feature type="region of interest" description="Disordered" evidence="9">
    <location>
        <begin position="1430"/>
        <end position="1452"/>
    </location>
</feature>
<dbReference type="Gene3D" id="3.40.50.300">
    <property type="entry name" value="P-loop containing nucleotide triphosphate hydrolases"/>
    <property type="match status" value="3"/>
</dbReference>
<evidence type="ECO:0008006" key="17">
    <source>
        <dbReference type="Google" id="ProtNLM"/>
    </source>
</evidence>
<dbReference type="Pfam" id="PF00005">
    <property type="entry name" value="ABC_tran"/>
    <property type="match status" value="2"/>
</dbReference>
<dbReference type="CDD" id="cd18577">
    <property type="entry name" value="ABC_6TM_Pgp_ABCB1_D1_like"/>
    <property type="match status" value="1"/>
</dbReference>
<dbReference type="InterPro" id="IPR039421">
    <property type="entry name" value="Type_1_exporter"/>
</dbReference>
<comment type="similarity">
    <text evidence="2">Belongs to the ABC transporter superfamily. ABCB family. Multidrug resistance exporter (TC 3.A.1.201) subfamily.</text>
</comment>
<evidence type="ECO:0000259" key="12">
    <source>
        <dbReference type="PROSITE" id="PS50929"/>
    </source>
</evidence>
<dbReference type="FunFam" id="3.40.50.300:FF:000967">
    <property type="entry name" value="ABC multidrug transporter mdr4"/>
    <property type="match status" value="1"/>
</dbReference>
<feature type="transmembrane region" description="Helical" evidence="10">
    <location>
        <begin position="1091"/>
        <end position="1112"/>
    </location>
</feature>
<evidence type="ECO:0000313" key="16">
    <source>
        <dbReference type="Proteomes" id="UP000325113"/>
    </source>
</evidence>
<organism evidence="13 16">
    <name type="scientific">Cafeteria roenbergensis</name>
    <name type="common">Marine flagellate</name>
    <dbReference type="NCBI Taxonomy" id="33653"/>
    <lineage>
        <taxon>Eukaryota</taxon>
        <taxon>Sar</taxon>
        <taxon>Stramenopiles</taxon>
        <taxon>Bigyra</taxon>
        <taxon>Opalozoa</taxon>
        <taxon>Bicosoecida</taxon>
        <taxon>Cafeteriaceae</taxon>
        <taxon>Cafeteria</taxon>
    </lineage>
</organism>
<keyword evidence="7 10" id="KW-1133">Transmembrane helix</keyword>
<dbReference type="CDD" id="cd18578">
    <property type="entry name" value="ABC_6TM_Pgp_ABCB1_D2_like"/>
    <property type="match status" value="1"/>
</dbReference>
<evidence type="ECO:0000256" key="10">
    <source>
        <dbReference type="SAM" id="Phobius"/>
    </source>
</evidence>
<evidence type="ECO:0000313" key="15">
    <source>
        <dbReference type="Proteomes" id="UP000324907"/>
    </source>
</evidence>
<gene>
    <name evidence="14" type="ORF">FNF28_03431</name>
    <name evidence="13" type="ORF">FNF31_03087</name>
</gene>
<evidence type="ECO:0000256" key="8">
    <source>
        <dbReference type="ARBA" id="ARBA00023136"/>
    </source>
</evidence>
<feature type="transmembrane region" description="Helical" evidence="10">
    <location>
        <begin position="270"/>
        <end position="295"/>
    </location>
</feature>
<evidence type="ECO:0000256" key="7">
    <source>
        <dbReference type="ARBA" id="ARBA00022989"/>
    </source>
</evidence>
<feature type="compositionally biased region" description="Low complexity" evidence="9">
    <location>
        <begin position="1732"/>
        <end position="1752"/>
    </location>
</feature>
<dbReference type="PROSITE" id="PS50893">
    <property type="entry name" value="ABC_TRANSPORTER_2"/>
    <property type="match status" value="2"/>
</dbReference>
<name>A0A5A8DBF1_CAFRO</name>
<dbReference type="InterPro" id="IPR003593">
    <property type="entry name" value="AAA+_ATPase"/>
</dbReference>
<keyword evidence="5" id="KW-0547">Nucleotide-binding</keyword>
<evidence type="ECO:0000256" key="3">
    <source>
        <dbReference type="ARBA" id="ARBA00022448"/>
    </source>
</evidence>
<dbReference type="GO" id="GO:0015421">
    <property type="term" value="F:ABC-type oligopeptide transporter activity"/>
    <property type="evidence" value="ECO:0007669"/>
    <property type="project" value="TreeGrafter"/>
</dbReference>
<accession>A0A5A8DBF1</accession>
<dbReference type="InterPro" id="IPR027417">
    <property type="entry name" value="P-loop_NTPase"/>
</dbReference>
<dbReference type="SUPFAM" id="SSF90123">
    <property type="entry name" value="ABC transporter transmembrane region"/>
    <property type="match status" value="2"/>
</dbReference>
<evidence type="ECO:0000256" key="2">
    <source>
        <dbReference type="ARBA" id="ARBA00007577"/>
    </source>
</evidence>
<dbReference type="GO" id="GO:0016887">
    <property type="term" value="F:ATP hydrolysis activity"/>
    <property type="evidence" value="ECO:0007669"/>
    <property type="project" value="InterPro"/>
</dbReference>
<feature type="domain" description="ABC transporter" evidence="11">
    <location>
        <begin position="1455"/>
        <end position="1721"/>
    </location>
</feature>
<feature type="transmembrane region" description="Helical" evidence="10">
    <location>
        <begin position="1132"/>
        <end position="1152"/>
    </location>
</feature>
<keyword evidence="3" id="KW-0813">Transport</keyword>
<feature type="transmembrane region" description="Helical" evidence="10">
    <location>
        <begin position="1221"/>
        <end position="1249"/>
    </location>
</feature>
<sequence>MLAFPPRSVASQSYMVDSTPDPALSSASGTPVPAARKTLGTSAGKAGSIEDAREEADVQGKLAREREELLADTTFCSLICPVDRTAERAAKAAKQVDDMKAKGKAVGSDGTTKSELARVPLFGSKGLFRYADCTDITLYVFGMIGALGAGSALPFFSVIFGQLLDALNNPDPVAITREMDQVALNFLYVAIAVGFCMFLQTSLPIIASERQIARIRSDYARAMTRQEVGYFETEQDPAEVASILVDTTVQIVDGLGSNITSGVQMLATSVVGLVIGFVASWDLALVILAVMPAFIVPVLVLKNSKAVSERVNGDAYARAQSVASEALTNVRTVHAFGGQRAESRRYASHLDLAEEIGMRTGAALGFGIGLLFLVMFSAYAAGMLYGAHRIRLSREENPLCVFAVVAEGATANCYTAGTLMEAFFAVLIGGSTLGQVAPPVSAVSTAMAAAGRIFAAIDRKSAIDPSGKPDAGSKPSLGASGSATAAPSAAAAAGSSAGPKARGHIEFRDVSFAFPSDPDRKVLNNFSVTVRPGETLALVGESGSGKSTIVQLLMRFYDPQSGVVLLDGKDIKEYDVAWLRSQMGLVSQEPSLFSTSIEENIALGLPGYRSNFGEISTDVVSAEDLAASDAASRAAIESGTGVIWGGVEISGHRTTDDLAALPPTVRTQVEAAAKAASAHDFVSDLPRSYRTRVGDRGGQLSGGQKQRVAIARALIRKPAIFIGDEATSALDSESEKQVSAAIDKLLSGPSGSELTSVLIAHRLSTITKATTIVVMDRGTLVEQGTHAELLARKGVYHALAAGQGLAGGDPAQSAEAAAIAEAVEAELAAASAAAAAAKSGDGSSIVGSPRMRPTRSHSVGSDGGATGGDATPAPVGAAEVDIIRSRVEAFLAREGRAPVDRLFFALLDGATGPAQSAADAEAAMLAADNGLTGSTEKLSRSEPRIVLLQSAFLEMALSEKRWFMAWWLQTTEEEVRKAEAMIGGGGSSSVGSGDSSAGAAPVGLKAALASITSKLAKGASPQVLPETEKMVKDGRDSKTVIWDLAPTAAKGGVLHLPPARSRNGLLDSLLTASRPVVSMGRILSYQRPEMCLLVVALVAGAFGGAMMPVFALALSDMMTVFYKVGDEFEDGILLYTCLFFGVGVVGFIANWVQNYAFVTLGARLTTRLRKMTFAALLRQEVAFFDYPSNSAGQLSGRLAGDAALVRAATGEKLGVSMAATVSLLAGFIIALVASWQLTLVVLAVAPFMAFGAVMEGQVFEGFGGPNKAALETSARIIDEATRGNRTVAGLGMQEHVSRSFDRSLEGPRREAVSQGLSRGAAVGLGQFINYAVFALVFWTGSRFVADGIITVNDVFRAFFGLSFGISGSSSLGSAGADIGKSTLAASSIFALVDRTPKMDSMGADDGAAAVAVGPAATGQASPMTAVKPAADPMVATPGSASGPGATGPTGSAGRVEFKNVTFSYPARPEAVALRDFSAAFEADSTVGLVGPSGSGKSTIVQLLMRFYDPDSGTILLDGKDLKEYNIAELRDKMSLVGQEPSLFSDTVHYNIAYGRGGGVANKPEPDLGLSTEDNPTVKAARPQVVEAATSAFAHDFISHRLPLGYSTFVGNQGSSRLSGGQKQRVAIARALIRKPAFLIGDEVTSALDTKSEQEVQRALDALVEEAKSKKLRRTSVFVAHRLSTLRDATNIMVLENGRLVEQGAHDALMARPGGLYARLAKAQQIAAKRHGATSPPEEASAAEGAAAAAAAPDAKDAVSA</sequence>
<feature type="transmembrane region" description="Helical" evidence="10">
    <location>
        <begin position="138"/>
        <end position="164"/>
    </location>
</feature>
<dbReference type="PANTHER" id="PTHR43394">
    <property type="entry name" value="ATP-DEPENDENT PERMEASE MDL1, MITOCHONDRIAL"/>
    <property type="match status" value="1"/>
</dbReference>
<reference evidence="15 16" key="1">
    <citation type="submission" date="2019-07" db="EMBL/GenBank/DDBJ databases">
        <title>Genomes of Cafeteria roenbergensis.</title>
        <authorList>
            <person name="Fischer M.G."/>
            <person name="Hackl T."/>
            <person name="Roman M."/>
        </authorList>
    </citation>
    <scope>NUCLEOTIDE SEQUENCE [LARGE SCALE GENOMIC DNA]</scope>
    <source>
        <strain evidence="13 16">Cflag</strain>
        <strain evidence="14 15">RCC970-E3</strain>
    </source>
</reference>
<feature type="region of interest" description="Disordered" evidence="9">
    <location>
        <begin position="840"/>
        <end position="873"/>
    </location>
</feature>
<dbReference type="InterPro" id="IPR011527">
    <property type="entry name" value="ABC1_TM_dom"/>
</dbReference>
<evidence type="ECO:0000259" key="11">
    <source>
        <dbReference type="PROSITE" id="PS50893"/>
    </source>
</evidence>
<dbReference type="InterPro" id="IPR003439">
    <property type="entry name" value="ABC_transporter-like_ATP-bd"/>
</dbReference>
<dbReference type="GO" id="GO:0005743">
    <property type="term" value="C:mitochondrial inner membrane"/>
    <property type="evidence" value="ECO:0007669"/>
    <property type="project" value="TreeGrafter"/>
</dbReference>
<keyword evidence="8 10" id="KW-0472">Membrane</keyword>
<evidence type="ECO:0000313" key="14">
    <source>
        <dbReference type="EMBL" id="KAA0165579.1"/>
    </source>
</evidence>
<dbReference type="EMBL" id="VLTL01000046">
    <property type="protein sequence ID" value="KAA0165579.1"/>
    <property type="molecule type" value="Genomic_DNA"/>
</dbReference>
<dbReference type="InterPro" id="IPR017871">
    <property type="entry name" value="ABC_transporter-like_CS"/>
</dbReference>
<dbReference type="PROSITE" id="PS50929">
    <property type="entry name" value="ABC_TM1F"/>
    <property type="match status" value="2"/>
</dbReference>
<dbReference type="PANTHER" id="PTHR43394:SF27">
    <property type="entry name" value="ATP-DEPENDENT TRANSLOCASE ABCB1-LIKE"/>
    <property type="match status" value="1"/>
</dbReference>
<dbReference type="Proteomes" id="UP000324907">
    <property type="component" value="Unassembled WGS sequence"/>
</dbReference>
<evidence type="ECO:0000313" key="13">
    <source>
        <dbReference type="EMBL" id="KAA0162823.1"/>
    </source>
</evidence>
<dbReference type="PROSITE" id="PS00211">
    <property type="entry name" value="ABC_TRANSPORTER_1"/>
    <property type="match status" value="2"/>
</dbReference>